<dbReference type="PANTHER" id="PTHR46193:SF18">
    <property type="entry name" value="HEXITOL PHOSPHATASE B"/>
    <property type="match status" value="1"/>
</dbReference>
<dbReference type="InterPro" id="IPR051600">
    <property type="entry name" value="Beta-PGM-like"/>
</dbReference>
<evidence type="ECO:0000256" key="5">
    <source>
        <dbReference type="ARBA" id="ARBA00023277"/>
    </source>
</evidence>
<evidence type="ECO:0000256" key="3">
    <source>
        <dbReference type="ARBA" id="ARBA00022723"/>
    </source>
</evidence>
<dbReference type="PANTHER" id="PTHR46193">
    <property type="entry name" value="6-PHOSPHOGLUCONATE PHOSPHATASE"/>
    <property type="match status" value="1"/>
</dbReference>
<evidence type="ECO:0000256" key="1">
    <source>
        <dbReference type="ARBA" id="ARBA00001946"/>
    </source>
</evidence>
<accession>A0A926D6R1</accession>
<protein>
    <submittedName>
        <fullName evidence="6">HAD family phosphatase</fullName>
    </submittedName>
</protein>
<dbReference type="AlphaFoldDB" id="A0A926D6R1"/>
<dbReference type="Proteomes" id="UP000651482">
    <property type="component" value="Unassembled WGS sequence"/>
</dbReference>
<sequence>MQIRGIIFDFNGTMFFDTEKQEETWRKMLKEVTGRDVTDRELKEHMHGRRNKDIFEYFLGKPLTEEEADRLVSRKEAMYRAMCVEDLAHFCFVDGLTELLDELKACGIQRTIATGSEQENVDFFEEYLHLHNWFDLDKIVCTDGSFACKPAPDIYEIAAQKIGVPVAECIVVEDSISGILSAKAAHAAKVIGIVSAQTEEELLAIGADAVIRDFYGFSRFLDESDCADASAGSAAGVTTAANP</sequence>
<evidence type="ECO:0000313" key="6">
    <source>
        <dbReference type="EMBL" id="MBC8532733.1"/>
    </source>
</evidence>
<dbReference type="EMBL" id="JACRSN010000002">
    <property type="protein sequence ID" value="MBC8532733.1"/>
    <property type="molecule type" value="Genomic_DNA"/>
</dbReference>
<keyword evidence="5" id="KW-0119">Carbohydrate metabolism</keyword>
<dbReference type="InterPro" id="IPR041492">
    <property type="entry name" value="HAD_2"/>
</dbReference>
<organism evidence="6 7">
    <name type="scientific">Yeguia hominis</name>
    <dbReference type="NCBI Taxonomy" id="2763662"/>
    <lineage>
        <taxon>Bacteria</taxon>
        <taxon>Bacillati</taxon>
        <taxon>Bacillota</taxon>
        <taxon>Clostridia</taxon>
        <taxon>Eubacteriales</taxon>
        <taxon>Yeguiaceae</taxon>
        <taxon>Yeguia</taxon>
    </lineage>
</organism>
<keyword evidence="7" id="KW-1185">Reference proteome</keyword>
<proteinExistence type="inferred from homology"/>
<comment type="caution">
    <text evidence="6">The sequence shown here is derived from an EMBL/GenBank/DDBJ whole genome shotgun (WGS) entry which is preliminary data.</text>
</comment>
<dbReference type="CDD" id="cd07505">
    <property type="entry name" value="HAD_BPGM-like"/>
    <property type="match status" value="1"/>
</dbReference>
<dbReference type="NCBIfam" id="TIGR01509">
    <property type="entry name" value="HAD-SF-IA-v3"/>
    <property type="match status" value="1"/>
</dbReference>
<name>A0A926D6R1_9FIRM</name>
<dbReference type="RefSeq" id="WP_249317950.1">
    <property type="nucleotide sequence ID" value="NZ_JACRSN010000002.1"/>
</dbReference>
<dbReference type="SFLD" id="SFLDG01129">
    <property type="entry name" value="C1.5:_HAD__Beta-PGM__Phosphata"/>
    <property type="match status" value="1"/>
</dbReference>
<dbReference type="InterPro" id="IPR006439">
    <property type="entry name" value="HAD-SF_hydro_IA"/>
</dbReference>
<comment type="similarity">
    <text evidence="2">Belongs to the HAD-like hydrolase superfamily. CbbY/CbbZ/Gph/YieH family.</text>
</comment>
<dbReference type="InterPro" id="IPR023198">
    <property type="entry name" value="PGP-like_dom2"/>
</dbReference>
<dbReference type="SUPFAM" id="SSF56784">
    <property type="entry name" value="HAD-like"/>
    <property type="match status" value="1"/>
</dbReference>
<keyword evidence="3" id="KW-0479">Metal-binding</keyword>
<keyword evidence="4" id="KW-0460">Magnesium</keyword>
<dbReference type="GO" id="GO:0003824">
    <property type="term" value="F:catalytic activity"/>
    <property type="evidence" value="ECO:0007669"/>
    <property type="project" value="UniProtKB-ARBA"/>
</dbReference>
<dbReference type="Pfam" id="PF13419">
    <property type="entry name" value="HAD_2"/>
    <property type="match status" value="1"/>
</dbReference>
<comment type="cofactor">
    <cofactor evidence="1">
        <name>Mg(2+)</name>
        <dbReference type="ChEBI" id="CHEBI:18420"/>
    </cofactor>
</comment>
<evidence type="ECO:0000313" key="7">
    <source>
        <dbReference type="Proteomes" id="UP000651482"/>
    </source>
</evidence>
<evidence type="ECO:0000256" key="4">
    <source>
        <dbReference type="ARBA" id="ARBA00022842"/>
    </source>
</evidence>
<dbReference type="PRINTS" id="PR00413">
    <property type="entry name" value="HADHALOGNASE"/>
</dbReference>
<dbReference type="InterPro" id="IPR036412">
    <property type="entry name" value="HAD-like_sf"/>
</dbReference>
<evidence type="ECO:0000256" key="2">
    <source>
        <dbReference type="ARBA" id="ARBA00006171"/>
    </source>
</evidence>
<reference evidence="6" key="1">
    <citation type="submission" date="2020-08" db="EMBL/GenBank/DDBJ databases">
        <title>Genome public.</title>
        <authorList>
            <person name="Liu C."/>
            <person name="Sun Q."/>
        </authorList>
    </citation>
    <scope>NUCLEOTIDE SEQUENCE</scope>
    <source>
        <strain evidence="6">NSJ-40</strain>
    </source>
</reference>
<dbReference type="GO" id="GO:0046872">
    <property type="term" value="F:metal ion binding"/>
    <property type="evidence" value="ECO:0007669"/>
    <property type="project" value="UniProtKB-KW"/>
</dbReference>
<gene>
    <name evidence="6" type="ORF">IAG03_01685</name>
</gene>
<dbReference type="Gene3D" id="3.40.50.1000">
    <property type="entry name" value="HAD superfamily/HAD-like"/>
    <property type="match status" value="1"/>
</dbReference>
<dbReference type="Gene3D" id="1.10.150.240">
    <property type="entry name" value="Putative phosphatase, domain 2"/>
    <property type="match status" value="1"/>
</dbReference>
<dbReference type="InterPro" id="IPR023214">
    <property type="entry name" value="HAD_sf"/>
</dbReference>
<dbReference type="SFLD" id="SFLDS00003">
    <property type="entry name" value="Haloacid_Dehalogenase"/>
    <property type="match status" value="1"/>
</dbReference>